<dbReference type="eggNOG" id="COG4768">
    <property type="taxonomic scope" value="Bacteria"/>
</dbReference>
<dbReference type="Pfam" id="PF06103">
    <property type="entry name" value="DUF948"/>
    <property type="match status" value="1"/>
</dbReference>
<dbReference type="InterPro" id="IPR009293">
    <property type="entry name" value="UPF0478"/>
</dbReference>
<gene>
    <name evidence="3" type="ORF">FD22_GL002610</name>
</gene>
<organism evidence="3 4">
    <name type="scientific">Loigolactobacillus coryniformis subsp. coryniformis KCTC 3167 = DSM 20001</name>
    <dbReference type="NCBI Taxonomy" id="913848"/>
    <lineage>
        <taxon>Bacteria</taxon>
        <taxon>Bacillati</taxon>
        <taxon>Bacillota</taxon>
        <taxon>Bacilli</taxon>
        <taxon>Lactobacillales</taxon>
        <taxon>Lactobacillaceae</taxon>
        <taxon>Loigolactobacillus</taxon>
    </lineage>
</organism>
<keyword evidence="2" id="KW-0812">Transmembrane</keyword>
<dbReference type="Proteomes" id="UP000051181">
    <property type="component" value="Unassembled WGS sequence"/>
</dbReference>
<reference evidence="3 4" key="1">
    <citation type="journal article" date="2015" name="Genome Announc.">
        <title>Expanding the biotechnology potential of lactobacilli through comparative genomics of 213 strains and associated genera.</title>
        <authorList>
            <person name="Sun Z."/>
            <person name="Harris H.M."/>
            <person name="McCann A."/>
            <person name="Guo C."/>
            <person name="Argimon S."/>
            <person name="Zhang W."/>
            <person name="Yang X."/>
            <person name="Jeffery I.B."/>
            <person name="Cooney J.C."/>
            <person name="Kagawa T.F."/>
            <person name="Liu W."/>
            <person name="Song Y."/>
            <person name="Salvetti E."/>
            <person name="Wrobel A."/>
            <person name="Rasinkangas P."/>
            <person name="Parkhill J."/>
            <person name="Rea M.C."/>
            <person name="O'Sullivan O."/>
            <person name="Ritari J."/>
            <person name="Douillard F.P."/>
            <person name="Paul Ross R."/>
            <person name="Yang R."/>
            <person name="Briner A.E."/>
            <person name="Felis G.E."/>
            <person name="de Vos W.M."/>
            <person name="Barrangou R."/>
            <person name="Klaenhammer T.R."/>
            <person name="Caufield P.W."/>
            <person name="Cui Y."/>
            <person name="Zhang H."/>
            <person name="O'Toole P.W."/>
        </authorList>
    </citation>
    <scope>NUCLEOTIDE SEQUENCE [LARGE SCALE GENOMIC DNA]</scope>
    <source>
        <strain evidence="3 4">DSM 20001</strain>
    </source>
</reference>
<evidence type="ECO:0000313" key="4">
    <source>
        <dbReference type="Proteomes" id="UP000051181"/>
    </source>
</evidence>
<dbReference type="EMBL" id="AZCN01000098">
    <property type="protein sequence ID" value="KRK14192.1"/>
    <property type="molecule type" value="Genomic_DNA"/>
</dbReference>
<dbReference type="PANTHER" id="PTHR40070">
    <property type="entry name" value="UPF0478 PROTEIN YTXG"/>
    <property type="match status" value="1"/>
</dbReference>
<dbReference type="PATRIC" id="fig|913848.6.peg.2659"/>
<sequence length="156" mass="16367">MTGGEIAGLIAAIAFLILVIGLVVLLRRVTKVMKEIQATVNEATRTVTVVTGDVDTLSKEVEGLLTKANVLLDDVNGKVANLDPVFQAAGDLGASVSDLNEASHNLVDKISNVGATTAKASALSRVGASALRLYRKRRQHKATTDSEVNTQQGSDL</sequence>
<feature type="transmembrane region" description="Helical" evidence="2">
    <location>
        <begin position="6"/>
        <end position="26"/>
    </location>
</feature>
<comment type="caution">
    <text evidence="3">The sequence shown here is derived from an EMBL/GenBank/DDBJ whole genome shotgun (WGS) entry which is preliminary data.</text>
</comment>
<protein>
    <submittedName>
        <fullName evidence="3">Extracellular protein</fullName>
    </submittedName>
</protein>
<feature type="region of interest" description="Disordered" evidence="1">
    <location>
        <begin position="137"/>
        <end position="156"/>
    </location>
</feature>
<accession>A0A0R1EXU2</accession>
<dbReference type="PANTHER" id="PTHR40070:SF1">
    <property type="entry name" value="UPF0478 PROTEIN YTXG"/>
    <property type="match status" value="1"/>
</dbReference>
<keyword evidence="2" id="KW-1133">Transmembrane helix</keyword>
<feature type="compositionally biased region" description="Polar residues" evidence="1">
    <location>
        <begin position="145"/>
        <end position="156"/>
    </location>
</feature>
<evidence type="ECO:0000256" key="1">
    <source>
        <dbReference type="SAM" id="MobiDB-lite"/>
    </source>
</evidence>
<proteinExistence type="predicted"/>
<evidence type="ECO:0000256" key="2">
    <source>
        <dbReference type="SAM" id="Phobius"/>
    </source>
</evidence>
<evidence type="ECO:0000313" key="3">
    <source>
        <dbReference type="EMBL" id="KRK14192.1"/>
    </source>
</evidence>
<dbReference type="RefSeq" id="WP_003679246.1">
    <property type="nucleotide sequence ID" value="NZ_AZCN01000098.1"/>
</dbReference>
<dbReference type="AlphaFoldDB" id="A0A0R1EXU2"/>
<dbReference type="GeneID" id="65917513"/>
<name>A0A0R1EXU2_9LACO</name>
<keyword evidence="2" id="KW-0472">Membrane</keyword>